<dbReference type="PATRIC" id="fig|1434119.4.peg.1666"/>
<dbReference type="PANTHER" id="PTHR48090">
    <property type="entry name" value="UNDECAPRENYL-PHOSPHATE 4-DEOXY-4-FORMAMIDO-L-ARABINOSE TRANSFERASE-RELATED"/>
    <property type="match status" value="1"/>
</dbReference>
<sequence length="82" mass="8768">MVDNGSSDRTVEIAEKARAEVVVHETNKGKGLALKTGFEAAEGSDIIVTMDSDGQHNPADIPIWLSRSLKAKQIWSTASGMV</sequence>
<dbReference type="EMBL" id="CP009507">
    <property type="protein sequence ID" value="AKB32004.1"/>
    <property type="molecule type" value="Genomic_DNA"/>
</dbReference>
<accession>A0A0E3PD59</accession>
<evidence type="ECO:0000313" key="2">
    <source>
        <dbReference type="EMBL" id="AKB32004.1"/>
    </source>
</evidence>
<dbReference type="AlphaFoldDB" id="A0A0E3PD59"/>
<name>A0A0E3PD59_9EURY</name>
<evidence type="ECO:0000259" key="1">
    <source>
        <dbReference type="Pfam" id="PF00535"/>
    </source>
</evidence>
<evidence type="ECO:0000313" key="3">
    <source>
        <dbReference type="Proteomes" id="UP000033092"/>
    </source>
</evidence>
<reference evidence="2 3" key="1">
    <citation type="submission" date="2014-07" db="EMBL/GenBank/DDBJ databases">
        <title>Methanogenic archaea and the global carbon cycle.</title>
        <authorList>
            <person name="Henriksen J.R."/>
            <person name="Luke J."/>
            <person name="Reinhart S."/>
            <person name="Benedict M.N."/>
            <person name="Youngblut N.D."/>
            <person name="Metcalf M.E."/>
            <person name="Whitaker R.J."/>
            <person name="Metcalf W.W."/>
        </authorList>
    </citation>
    <scope>NUCLEOTIDE SEQUENCE [LARGE SCALE GENOMIC DNA]</scope>
    <source>
        <strain evidence="2 3">HI350</strain>
    </source>
</reference>
<dbReference type="SUPFAM" id="SSF53448">
    <property type="entry name" value="Nucleotide-diphospho-sugar transferases"/>
    <property type="match status" value="1"/>
</dbReference>
<dbReference type="InterPro" id="IPR001173">
    <property type="entry name" value="Glyco_trans_2-like"/>
</dbReference>
<protein>
    <submittedName>
        <fullName evidence="2">Dolichyl-phosphate mannose synthase related protein</fullName>
    </submittedName>
</protein>
<proteinExistence type="predicted"/>
<dbReference type="Pfam" id="PF00535">
    <property type="entry name" value="Glycos_transf_2"/>
    <property type="match status" value="1"/>
</dbReference>
<gene>
    <name evidence="2" type="ORF">MSSIH_1314</name>
</gene>
<feature type="domain" description="Glycosyltransferase 2-like" evidence="1">
    <location>
        <begin position="2"/>
        <end position="62"/>
    </location>
</feature>
<dbReference type="InterPro" id="IPR029044">
    <property type="entry name" value="Nucleotide-diphossugar_trans"/>
</dbReference>
<dbReference type="CDD" id="cd04179">
    <property type="entry name" value="DPM_DPG-synthase_like"/>
    <property type="match status" value="1"/>
</dbReference>
<dbReference type="InterPro" id="IPR050256">
    <property type="entry name" value="Glycosyltransferase_2"/>
</dbReference>
<dbReference type="HOGENOM" id="CLU_2550331_0_0_2"/>
<dbReference type="Proteomes" id="UP000033092">
    <property type="component" value="Chromosome"/>
</dbReference>
<organism evidence="2 3">
    <name type="scientific">Methanosarcina siciliae HI350</name>
    <dbReference type="NCBI Taxonomy" id="1434119"/>
    <lineage>
        <taxon>Archaea</taxon>
        <taxon>Methanobacteriati</taxon>
        <taxon>Methanobacteriota</taxon>
        <taxon>Stenosarchaea group</taxon>
        <taxon>Methanomicrobia</taxon>
        <taxon>Methanosarcinales</taxon>
        <taxon>Methanosarcinaceae</taxon>
        <taxon>Methanosarcina</taxon>
    </lineage>
</organism>
<dbReference type="KEGG" id="msz:MSSIH_1314"/>
<dbReference type="Gene3D" id="3.90.550.10">
    <property type="entry name" value="Spore Coat Polysaccharide Biosynthesis Protein SpsA, Chain A"/>
    <property type="match status" value="1"/>
</dbReference>